<proteinExistence type="predicted"/>
<dbReference type="SUPFAM" id="SSF48371">
    <property type="entry name" value="ARM repeat"/>
    <property type="match status" value="1"/>
</dbReference>
<dbReference type="PANTHER" id="PTHR45670">
    <property type="entry name" value="E3 UBIQUITIN-PROTEIN LIGASE TRIP12"/>
    <property type="match status" value="1"/>
</dbReference>
<keyword evidence="3 4" id="KW-0808">Transferase</keyword>
<evidence type="ECO:0000313" key="4">
    <source>
        <dbReference type="EMBL" id="RHN48424.1"/>
    </source>
</evidence>
<evidence type="ECO:0000256" key="2">
    <source>
        <dbReference type="ARBA" id="ARBA00012485"/>
    </source>
</evidence>
<dbReference type="PANTHER" id="PTHR45670:SF10">
    <property type="entry name" value="E3 UBIQUITIN-PROTEIN LIGASE UPL4"/>
    <property type="match status" value="1"/>
</dbReference>
<dbReference type="GO" id="GO:0061630">
    <property type="term" value="F:ubiquitin protein ligase activity"/>
    <property type="evidence" value="ECO:0007669"/>
    <property type="project" value="UniProtKB-EC"/>
</dbReference>
<protein>
    <recommendedName>
        <fullName evidence="2">HECT-type E3 ubiquitin transferase</fullName>
        <ecNumber evidence="2">2.3.2.26</ecNumber>
    </recommendedName>
</protein>
<accession>A0A396H9E9</accession>
<reference evidence="4" key="1">
    <citation type="journal article" date="2018" name="Nat. Plants">
        <title>Whole-genome landscape of Medicago truncatula symbiotic genes.</title>
        <authorList>
            <person name="Pecrix Y."/>
            <person name="Gamas P."/>
            <person name="Carrere S."/>
        </authorList>
    </citation>
    <scope>NUCLEOTIDE SEQUENCE</scope>
    <source>
        <tissue evidence="4">Leaves</tissue>
    </source>
</reference>
<sequence length="164" mass="19171">MFNVLIPRPHYIWWGYEVLKLLNVLLPEVTENQNDPLVLDKESFLADRPYLIEKLAMDALPRLIQVVNSDPNTYVCHGCLSVIYKIVHFSQSDKLVELLENTNISSCLDRVFTRKDNHVLILALQIVELILQKFFSDKFIKLFIEEGVYFAISHFHHLGKHLHD</sequence>
<dbReference type="EC" id="2.3.2.26" evidence="2"/>
<dbReference type="Proteomes" id="UP000265566">
    <property type="component" value="Chromosome 7"/>
</dbReference>
<dbReference type="EMBL" id="PSQE01000007">
    <property type="protein sequence ID" value="RHN48424.1"/>
    <property type="molecule type" value="Genomic_DNA"/>
</dbReference>
<dbReference type="InterPro" id="IPR016024">
    <property type="entry name" value="ARM-type_fold"/>
</dbReference>
<dbReference type="AlphaFoldDB" id="A0A396H9E9"/>
<comment type="caution">
    <text evidence="4">The sequence shown here is derived from an EMBL/GenBank/DDBJ whole genome shotgun (WGS) entry which is preliminary data.</text>
</comment>
<name>A0A396H9E9_MEDTR</name>
<dbReference type="Gene3D" id="1.25.10.10">
    <property type="entry name" value="Leucine-rich Repeat Variant"/>
    <property type="match status" value="1"/>
</dbReference>
<dbReference type="InterPro" id="IPR011989">
    <property type="entry name" value="ARM-like"/>
</dbReference>
<organism evidence="4">
    <name type="scientific">Medicago truncatula</name>
    <name type="common">Barrel medic</name>
    <name type="synonym">Medicago tribuloides</name>
    <dbReference type="NCBI Taxonomy" id="3880"/>
    <lineage>
        <taxon>Eukaryota</taxon>
        <taxon>Viridiplantae</taxon>
        <taxon>Streptophyta</taxon>
        <taxon>Embryophyta</taxon>
        <taxon>Tracheophyta</taxon>
        <taxon>Spermatophyta</taxon>
        <taxon>Magnoliopsida</taxon>
        <taxon>eudicotyledons</taxon>
        <taxon>Gunneridae</taxon>
        <taxon>Pentapetalae</taxon>
        <taxon>rosids</taxon>
        <taxon>fabids</taxon>
        <taxon>Fabales</taxon>
        <taxon>Fabaceae</taxon>
        <taxon>Papilionoideae</taxon>
        <taxon>50 kb inversion clade</taxon>
        <taxon>NPAAA clade</taxon>
        <taxon>Hologalegina</taxon>
        <taxon>IRL clade</taxon>
        <taxon>Trifolieae</taxon>
        <taxon>Medicago</taxon>
    </lineage>
</organism>
<keyword evidence="4" id="KW-0012">Acyltransferase</keyword>
<dbReference type="InterPro" id="IPR045322">
    <property type="entry name" value="HECTD1/TRIP12-like"/>
</dbReference>
<evidence type="ECO:0000256" key="3">
    <source>
        <dbReference type="ARBA" id="ARBA00022679"/>
    </source>
</evidence>
<dbReference type="GO" id="GO:0006511">
    <property type="term" value="P:ubiquitin-dependent protein catabolic process"/>
    <property type="evidence" value="ECO:0007669"/>
    <property type="project" value="InterPro"/>
</dbReference>
<evidence type="ECO:0000256" key="1">
    <source>
        <dbReference type="ARBA" id="ARBA00000885"/>
    </source>
</evidence>
<dbReference type="Gramene" id="rna43138">
    <property type="protein sequence ID" value="RHN48424.1"/>
    <property type="gene ID" value="gene43138"/>
</dbReference>
<comment type="catalytic activity">
    <reaction evidence="1">
        <text>S-ubiquitinyl-[E2 ubiquitin-conjugating enzyme]-L-cysteine + [acceptor protein]-L-lysine = [E2 ubiquitin-conjugating enzyme]-L-cysteine + N(6)-ubiquitinyl-[acceptor protein]-L-lysine.</text>
        <dbReference type="EC" id="2.3.2.26"/>
    </reaction>
</comment>
<dbReference type="GO" id="GO:0016874">
    <property type="term" value="F:ligase activity"/>
    <property type="evidence" value="ECO:0007669"/>
    <property type="project" value="UniProtKB-KW"/>
</dbReference>
<keyword evidence="4" id="KW-0436">Ligase</keyword>
<gene>
    <name evidence="4" type="ORF">MtrunA17_Chr7g0263621</name>
</gene>